<proteinExistence type="inferred from homology"/>
<dbReference type="InterPro" id="IPR020904">
    <property type="entry name" value="Sc_DH/Rdtase_CS"/>
</dbReference>
<dbReference type="Gene3D" id="3.40.50.720">
    <property type="entry name" value="NAD(P)-binding Rossmann-like Domain"/>
    <property type="match status" value="1"/>
</dbReference>
<accession>A0A1I5FMR1</accession>
<dbReference type="FunFam" id="3.40.50.720:FF:000084">
    <property type="entry name" value="Short-chain dehydrogenase reductase"/>
    <property type="match status" value="1"/>
</dbReference>
<dbReference type="InterPro" id="IPR036291">
    <property type="entry name" value="NAD(P)-bd_dom_sf"/>
</dbReference>
<gene>
    <name evidence="3" type="ORF">SAMN05216207_103939</name>
</gene>
<reference evidence="3 4" key="1">
    <citation type="submission" date="2016-10" db="EMBL/GenBank/DDBJ databases">
        <authorList>
            <person name="de Groot N.N."/>
        </authorList>
    </citation>
    <scope>NUCLEOTIDE SEQUENCE [LARGE SCALE GENOMIC DNA]</scope>
    <source>
        <strain evidence="3 4">CGMCC 4.1877</strain>
    </source>
</reference>
<dbReference type="PANTHER" id="PTHR24321:SF8">
    <property type="entry name" value="ESTRADIOL 17-BETA-DEHYDROGENASE 8-RELATED"/>
    <property type="match status" value="1"/>
</dbReference>
<dbReference type="AlphaFoldDB" id="A0A1I5FMR1"/>
<evidence type="ECO:0000313" key="3">
    <source>
        <dbReference type="EMBL" id="SFO25035.1"/>
    </source>
</evidence>
<name>A0A1I5FMR1_PSUAM</name>
<protein>
    <submittedName>
        <fullName evidence="3">NAD(P)-dependent dehydrogenase, short-chain alcohol dehydrogenase family</fullName>
    </submittedName>
</protein>
<organism evidence="3 4">
    <name type="scientific">Pseudonocardia ammonioxydans</name>
    <dbReference type="NCBI Taxonomy" id="260086"/>
    <lineage>
        <taxon>Bacteria</taxon>
        <taxon>Bacillati</taxon>
        <taxon>Actinomycetota</taxon>
        <taxon>Actinomycetes</taxon>
        <taxon>Pseudonocardiales</taxon>
        <taxon>Pseudonocardiaceae</taxon>
        <taxon>Pseudonocardia</taxon>
    </lineage>
</organism>
<dbReference type="PROSITE" id="PS00061">
    <property type="entry name" value="ADH_SHORT"/>
    <property type="match status" value="1"/>
</dbReference>
<dbReference type="Pfam" id="PF13561">
    <property type="entry name" value="adh_short_C2"/>
    <property type="match status" value="1"/>
</dbReference>
<evidence type="ECO:0000256" key="1">
    <source>
        <dbReference type="ARBA" id="ARBA00006484"/>
    </source>
</evidence>
<keyword evidence="4" id="KW-1185">Reference proteome</keyword>
<dbReference type="SUPFAM" id="SSF51735">
    <property type="entry name" value="NAD(P)-binding Rossmann-fold domains"/>
    <property type="match status" value="1"/>
</dbReference>
<dbReference type="CDD" id="cd05233">
    <property type="entry name" value="SDR_c"/>
    <property type="match status" value="1"/>
</dbReference>
<dbReference type="NCBIfam" id="NF006121">
    <property type="entry name" value="PRK08265.1"/>
    <property type="match status" value="1"/>
</dbReference>
<comment type="similarity">
    <text evidence="1">Belongs to the short-chain dehydrogenases/reductases (SDR) family.</text>
</comment>
<evidence type="ECO:0000256" key="2">
    <source>
        <dbReference type="ARBA" id="ARBA00023002"/>
    </source>
</evidence>
<keyword evidence="2" id="KW-0560">Oxidoreductase</keyword>
<dbReference type="Proteomes" id="UP000199614">
    <property type="component" value="Unassembled WGS sequence"/>
</dbReference>
<dbReference type="InterPro" id="IPR002347">
    <property type="entry name" value="SDR_fam"/>
</dbReference>
<dbReference type="EMBL" id="FOUY01000039">
    <property type="protein sequence ID" value="SFO25035.1"/>
    <property type="molecule type" value="Genomic_DNA"/>
</dbReference>
<dbReference type="PRINTS" id="PR00081">
    <property type="entry name" value="GDHRDH"/>
</dbReference>
<sequence length="271" mass="28034">MTPVSAPHGAAALAGSTAVVTGGATIIGEATVRAFVDAGARVAVLDIDSERGATIADGYGDEVSFHPTDITDDQAVASARREILTRHGRIDTLVHIACSYVDDGRASTREQWRTSLDVNVASIALVTTAFLEPLAASPHGSVVVFTSISGQVAQPDRWLYPAGKAAVAQLTRTMALDLAPEGIRVNSVRPGWTWSAVMDQLSGGDRAKTDRVAGPLHLAGRVGDPEEVAAAVLFLASPAASFVTGADLAVDGGYSALGPERTEVLIPKLAE</sequence>
<evidence type="ECO:0000313" key="4">
    <source>
        <dbReference type="Proteomes" id="UP000199614"/>
    </source>
</evidence>
<dbReference type="GO" id="GO:0016491">
    <property type="term" value="F:oxidoreductase activity"/>
    <property type="evidence" value="ECO:0007669"/>
    <property type="project" value="UniProtKB-KW"/>
</dbReference>
<dbReference type="PANTHER" id="PTHR24321">
    <property type="entry name" value="DEHYDROGENASES, SHORT CHAIN"/>
    <property type="match status" value="1"/>
</dbReference>
<dbReference type="STRING" id="260086.SAMN05216207_103939"/>